<dbReference type="Proteomes" id="UP001209476">
    <property type="component" value="Unassembled WGS sequence"/>
</dbReference>
<dbReference type="InterPro" id="IPR029044">
    <property type="entry name" value="Nucleotide-diphossugar_trans"/>
</dbReference>
<dbReference type="GO" id="GO:0016758">
    <property type="term" value="F:hexosyltransferase activity"/>
    <property type="evidence" value="ECO:0007669"/>
    <property type="project" value="UniProtKB-ARBA"/>
</dbReference>
<sequence>MNNNIKISVVMPVYNAEQYLDKAISSIQQQTFKHYELILVDDGSQDNSLAICNRYAQKDKRIKVFHQQNQGVSAARLKGFEEMQGEYFIS</sequence>
<proteinExistence type="predicted"/>
<dbReference type="Gene3D" id="3.90.550.10">
    <property type="entry name" value="Spore Coat Polysaccharide Biosynthesis Protein SpsA, Chain A"/>
    <property type="match status" value="1"/>
</dbReference>
<evidence type="ECO:0000259" key="1">
    <source>
        <dbReference type="Pfam" id="PF00535"/>
    </source>
</evidence>
<dbReference type="PANTHER" id="PTHR22916">
    <property type="entry name" value="GLYCOSYLTRANSFERASE"/>
    <property type="match status" value="1"/>
</dbReference>
<dbReference type="CDD" id="cd00761">
    <property type="entry name" value="Glyco_tranf_GTA_type"/>
    <property type="match status" value="1"/>
</dbReference>
<comment type="caution">
    <text evidence="2">The sequence shown here is derived from an EMBL/GenBank/DDBJ whole genome shotgun (WGS) entry which is preliminary data.</text>
</comment>
<dbReference type="EMBL" id="JAPDUM010000001">
    <property type="protein sequence ID" value="MCW4163913.1"/>
    <property type="molecule type" value="Genomic_DNA"/>
</dbReference>
<protein>
    <submittedName>
        <fullName evidence="2">Glycosyltransferase</fullName>
    </submittedName>
</protein>
<reference evidence="2" key="1">
    <citation type="submission" date="2022-11" db="EMBL/GenBank/DDBJ databases">
        <title>Genomic repertoires linked with pathogenic potency of arthritogenic Prevotella copri isolated from the gut of rheumatoid arthritis patients.</title>
        <authorList>
            <person name="Nii T."/>
            <person name="Maeda Y."/>
            <person name="Motooka D."/>
            <person name="Naito M."/>
            <person name="Matsumoto Y."/>
            <person name="Ogawa T."/>
            <person name="Oguro-Igashira E."/>
            <person name="Kishikawa T."/>
            <person name="Yamashita M."/>
            <person name="Koizumi S."/>
            <person name="Kurakawa T."/>
            <person name="Okumura R."/>
            <person name="Kayama H."/>
            <person name="Murakami M."/>
            <person name="Sakaguchi T."/>
            <person name="Das B."/>
            <person name="Nakamura S."/>
            <person name="Okada Y."/>
            <person name="Kumanogoh A."/>
            <person name="Takeda K."/>
        </authorList>
    </citation>
    <scope>NUCLEOTIDE SEQUENCE</scope>
    <source>
        <strain evidence="2">RA-N001-16</strain>
    </source>
</reference>
<accession>A0AAW5US07</accession>
<evidence type="ECO:0000313" key="2">
    <source>
        <dbReference type="EMBL" id="MCW4163913.1"/>
    </source>
</evidence>
<gene>
    <name evidence="2" type="ORF">ONS98_01465</name>
</gene>
<evidence type="ECO:0000313" key="3">
    <source>
        <dbReference type="Proteomes" id="UP001209476"/>
    </source>
</evidence>
<dbReference type="RefSeq" id="WP_264910792.1">
    <property type="nucleotide sequence ID" value="NZ_JAPDUL010000001.1"/>
</dbReference>
<feature type="domain" description="Glycosyltransferase 2-like" evidence="1">
    <location>
        <begin position="8"/>
        <end position="89"/>
    </location>
</feature>
<dbReference type="PANTHER" id="PTHR22916:SF3">
    <property type="entry name" value="UDP-GLCNAC:BETAGAL BETA-1,3-N-ACETYLGLUCOSAMINYLTRANSFERASE-LIKE PROTEIN 1"/>
    <property type="match status" value="1"/>
</dbReference>
<dbReference type="AlphaFoldDB" id="A0AAW5US07"/>
<organism evidence="2 3">
    <name type="scientific">Segatella copri</name>
    <dbReference type="NCBI Taxonomy" id="165179"/>
    <lineage>
        <taxon>Bacteria</taxon>
        <taxon>Pseudomonadati</taxon>
        <taxon>Bacteroidota</taxon>
        <taxon>Bacteroidia</taxon>
        <taxon>Bacteroidales</taxon>
        <taxon>Prevotellaceae</taxon>
        <taxon>Segatella</taxon>
    </lineage>
</organism>
<dbReference type="InterPro" id="IPR001173">
    <property type="entry name" value="Glyco_trans_2-like"/>
</dbReference>
<dbReference type="Pfam" id="PF00535">
    <property type="entry name" value="Glycos_transf_2"/>
    <property type="match status" value="1"/>
</dbReference>
<dbReference type="SUPFAM" id="SSF53448">
    <property type="entry name" value="Nucleotide-diphospho-sugar transferases"/>
    <property type="match status" value="1"/>
</dbReference>
<name>A0AAW5US07_9BACT</name>